<keyword evidence="3" id="KW-1185">Reference proteome</keyword>
<dbReference type="SUPFAM" id="SSF49464">
    <property type="entry name" value="Carboxypeptidase regulatory domain-like"/>
    <property type="match status" value="1"/>
</dbReference>
<protein>
    <recommendedName>
        <fullName evidence="4">Carboxypeptidase regulatory-like domain-containing protein</fullName>
    </recommendedName>
</protein>
<dbReference type="Proteomes" id="UP000515369">
    <property type="component" value="Chromosome"/>
</dbReference>
<proteinExistence type="predicted"/>
<evidence type="ECO:0008006" key="4">
    <source>
        <dbReference type="Google" id="ProtNLM"/>
    </source>
</evidence>
<dbReference type="EMBL" id="CP059732">
    <property type="protein sequence ID" value="QMW04982.1"/>
    <property type="molecule type" value="Genomic_DNA"/>
</dbReference>
<feature type="signal peptide" evidence="1">
    <location>
        <begin position="1"/>
        <end position="23"/>
    </location>
</feature>
<accession>A0A7G5H1J0</accession>
<dbReference type="Gene3D" id="2.60.40.1120">
    <property type="entry name" value="Carboxypeptidase-like, regulatory domain"/>
    <property type="match status" value="1"/>
</dbReference>
<dbReference type="AlphaFoldDB" id="A0A7G5H1J0"/>
<feature type="chain" id="PRO_5028890738" description="Carboxypeptidase regulatory-like domain-containing protein" evidence="1">
    <location>
        <begin position="24"/>
        <end position="253"/>
    </location>
</feature>
<keyword evidence="1" id="KW-0732">Signal</keyword>
<evidence type="ECO:0000313" key="3">
    <source>
        <dbReference type="Proteomes" id="UP000515369"/>
    </source>
</evidence>
<evidence type="ECO:0000256" key="1">
    <source>
        <dbReference type="SAM" id="SignalP"/>
    </source>
</evidence>
<dbReference type="KEGG" id="sfol:H3H32_08840"/>
<sequence>MKPITRLLLAAGLICLAACSKPAGESISPDQPSSPQAGYAMGTVRDAQGKPIKGAEITINNTGGVVNNLIGYSDDNGNYKIKLSTGGGPLIGSYYVRGHVAVTYLNYPFKLALFVEDDSAFSPEEGAVKNLKLQIAGQRSNFGDSGWYGGTIEVDNHTSNSHFPDIEVTLEPVGPLVDGSVGETQVARPDWLYSYNVPVGQYKITARDVAQNKALAVKNYFYDEGYQASAMGVFEPILTGSDRYQLVIDVTDL</sequence>
<dbReference type="RefSeq" id="WP_182462331.1">
    <property type="nucleotide sequence ID" value="NZ_CP059732.1"/>
</dbReference>
<dbReference type="InterPro" id="IPR008969">
    <property type="entry name" value="CarboxyPept-like_regulatory"/>
</dbReference>
<name>A0A7G5H1J0_9BACT</name>
<gene>
    <name evidence="2" type="ORF">H3H32_08840</name>
</gene>
<reference evidence="2 3" key="1">
    <citation type="submission" date="2020-07" db="EMBL/GenBank/DDBJ databases">
        <title>Spirosoma foliorum sp. nov., isolated from the leaves on the Nejang mountain Korea, Republic of.</title>
        <authorList>
            <person name="Ho H."/>
            <person name="Lee Y.-J."/>
            <person name="Nurcahyanto D.-A."/>
            <person name="Kim S.-G."/>
        </authorList>
    </citation>
    <scope>NUCLEOTIDE SEQUENCE [LARGE SCALE GENOMIC DNA]</scope>
    <source>
        <strain evidence="2 3">PL0136</strain>
    </source>
</reference>
<organism evidence="2 3">
    <name type="scientific">Spirosoma foliorum</name>
    <dbReference type="NCBI Taxonomy" id="2710596"/>
    <lineage>
        <taxon>Bacteria</taxon>
        <taxon>Pseudomonadati</taxon>
        <taxon>Bacteroidota</taxon>
        <taxon>Cytophagia</taxon>
        <taxon>Cytophagales</taxon>
        <taxon>Cytophagaceae</taxon>
        <taxon>Spirosoma</taxon>
    </lineage>
</organism>
<evidence type="ECO:0000313" key="2">
    <source>
        <dbReference type="EMBL" id="QMW04982.1"/>
    </source>
</evidence>